<dbReference type="PRINTS" id="PR00260">
    <property type="entry name" value="CHEMTRNSDUCR"/>
</dbReference>
<dbReference type="SMART" id="SM00091">
    <property type="entry name" value="PAS"/>
    <property type="match status" value="3"/>
</dbReference>
<dbReference type="Pfam" id="PF00015">
    <property type="entry name" value="MCPsignal"/>
    <property type="match status" value="1"/>
</dbReference>
<proteinExistence type="predicted"/>
<name>A0ABW7G2W7_9BURK</name>
<dbReference type="PROSITE" id="PS50113">
    <property type="entry name" value="PAC"/>
    <property type="match status" value="2"/>
</dbReference>
<dbReference type="Pfam" id="PF08447">
    <property type="entry name" value="PAS_3"/>
    <property type="match status" value="2"/>
</dbReference>
<dbReference type="InterPro" id="IPR001610">
    <property type="entry name" value="PAC"/>
</dbReference>
<dbReference type="SUPFAM" id="SSF55785">
    <property type="entry name" value="PYP-like sensor domain (PAS domain)"/>
    <property type="match status" value="3"/>
</dbReference>
<reference evidence="5 6" key="1">
    <citation type="submission" date="2024-09" db="EMBL/GenBank/DDBJ databases">
        <title>Novel species of the genus Pelomonas and Roseateles isolated from streams.</title>
        <authorList>
            <person name="Lu H."/>
        </authorList>
    </citation>
    <scope>NUCLEOTIDE SEQUENCE [LARGE SCALE GENOMIC DNA]</scope>
    <source>
        <strain evidence="5 6">BYS96W</strain>
    </source>
</reference>
<keyword evidence="1" id="KW-0807">Transducer</keyword>
<dbReference type="SUPFAM" id="SSF58104">
    <property type="entry name" value="Methyl-accepting chemotaxis protein (MCP) signaling domain"/>
    <property type="match status" value="1"/>
</dbReference>
<dbReference type="RefSeq" id="WP_394487008.1">
    <property type="nucleotide sequence ID" value="NZ_JBIGIA010000003.1"/>
</dbReference>
<dbReference type="NCBIfam" id="TIGR00229">
    <property type="entry name" value="sensory_box"/>
    <property type="match status" value="3"/>
</dbReference>
<evidence type="ECO:0000256" key="1">
    <source>
        <dbReference type="PROSITE-ProRule" id="PRU00284"/>
    </source>
</evidence>
<feature type="domain" description="Methyl-accepting transducer" evidence="2">
    <location>
        <begin position="385"/>
        <end position="575"/>
    </location>
</feature>
<evidence type="ECO:0000313" key="6">
    <source>
        <dbReference type="Proteomes" id="UP001606305"/>
    </source>
</evidence>
<dbReference type="EMBL" id="JBIGIA010000003">
    <property type="protein sequence ID" value="MFG6456284.1"/>
    <property type="molecule type" value="Genomic_DNA"/>
</dbReference>
<evidence type="ECO:0000259" key="3">
    <source>
        <dbReference type="PROSITE" id="PS50112"/>
    </source>
</evidence>
<protein>
    <submittedName>
        <fullName evidence="5">PAS domain S-box protein</fullName>
    </submittedName>
</protein>
<dbReference type="PANTHER" id="PTHR24422:SF10">
    <property type="entry name" value="CHEMOTAXIS PROTEIN METHYLTRANSFERASE 2"/>
    <property type="match status" value="1"/>
</dbReference>
<gene>
    <name evidence="5" type="ORF">ACG00X_05520</name>
</gene>
<accession>A0ABW7G2W7</accession>
<dbReference type="Pfam" id="PF00989">
    <property type="entry name" value="PAS"/>
    <property type="match status" value="1"/>
</dbReference>
<evidence type="ECO:0000259" key="4">
    <source>
        <dbReference type="PROSITE" id="PS50113"/>
    </source>
</evidence>
<dbReference type="SMART" id="SM00086">
    <property type="entry name" value="PAC"/>
    <property type="match status" value="2"/>
</dbReference>
<dbReference type="InterPro" id="IPR004090">
    <property type="entry name" value="Chemotax_Me-accpt_rcpt"/>
</dbReference>
<feature type="domain" description="PAS" evidence="3">
    <location>
        <begin position="32"/>
        <end position="70"/>
    </location>
</feature>
<feature type="domain" description="PAC" evidence="4">
    <location>
        <begin position="332"/>
        <end position="386"/>
    </location>
</feature>
<feature type="domain" description="PAS" evidence="3">
    <location>
        <begin position="254"/>
        <end position="305"/>
    </location>
</feature>
<dbReference type="InterPro" id="IPR013655">
    <property type="entry name" value="PAS_fold_3"/>
</dbReference>
<dbReference type="InterPro" id="IPR000700">
    <property type="entry name" value="PAS-assoc_C"/>
</dbReference>
<dbReference type="Gene3D" id="1.10.287.950">
    <property type="entry name" value="Methyl-accepting chemotaxis protein"/>
    <property type="match status" value="1"/>
</dbReference>
<evidence type="ECO:0000313" key="5">
    <source>
        <dbReference type="EMBL" id="MFG6456284.1"/>
    </source>
</evidence>
<dbReference type="Proteomes" id="UP001606305">
    <property type="component" value="Unassembled WGS sequence"/>
</dbReference>
<dbReference type="Gene3D" id="3.30.450.20">
    <property type="entry name" value="PAS domain"/>
    <property type="match status" value="3"/>
</dbReference>
<dbReference type="PROSITE" id="PS50111">
    <property type="entry name" value="CHEMOTAXIS_TRANSDUC_2"/>
    <property type="match status" value="1"/>
</dbReference>
<feature type="domain" description="PAS" evidence="3">
    <location>
        <begin position="153"/>
        <end position="209"/>
    </location>
</feature>
<evidence type="ECO:0000259" key="2">
    <source>
        <dbReference type="PROSITE" id="PS50111"/>
    </source>
</evidence>
<sequence>MKSDLPLLTPHDVEGSMVVPLADTPVPRLSTLTVDAAGFIVDASPEMLHLLGYNREMLVGQQHAMLCPEEDLAPEAFRPAWRRGSASNESPQSNRRMRADGTSVWPQLAHVPVPGPDGLPKAWLEIALDPRPARVETAELKARDTALERSQAVIEFDLRGRVLRANSNFLEAMGYDAEDIVGRHHCMFCTPEHAQSAEYLAFWEALRRGEFRSGEFQRVGRESSEVWIQATYNPMLDVHGRPYKIVKFAHDVTEQKRRTAIAEGNLKAISRSAALISFDLQGHVLTANPNFLRTMGYTLEEIQGRHHSMFCDAGHAQSQEYRNFWADLNEGRFVTGRFQRQGKHGAAVWIEASYNPILDHAGRPVQVMKLAIDVTERVLRETAVSDKINAMTQELGQLSGSIEGIARHADDANRQAGAALTEARTGAAVLTRAREVIDEIQRNAVEVQQLVETIGQLAGQTHLLAFNAAIEAARAGEHGLGFSVVADEVRKLAEKSASAARQIAMAVASSTTRVDDGSRLTRNAEAAFTAIVGALDSTGHLIHDINGATQAQSAATRRAADLLVQLAASAVENRE</sequence>
<dbReference type="InterPro" id="IPR000014">
    <property type="entry name" value="PAS"/>
</dbReference>
<keyword evidence="6" id="KW-1185">Reference proteome</keyword>
<dbReference type="InterPro" id="IPR004089">
    <property type="entry name" value="MCPsignal_dom"/>
</dbReference>
<dbReference type="PANTHER" id="PTHR24422">
    <property type="entry name" value="CHEMOTAXIS PROTEIN METHYLTRANSFERASE"/>
    <property type="match status" value="1"/>
</dbReference>
<dbReference type="InterPro" id="IPR050903">
    <property type="entry name" value="Bact_Chemotaxis_MeTrfase"/>
</dbReference>
<feature type="domain" description="PAC" evidence="4">
    <location>
        <begin position="212"/>
        <end position="264"/>
    </location>
</feature>
<organism evidence="5 6">
    <name type="scientific">Pelomonas nitida</name>
    <dbReference type="NCBI Taxonomy" id="3299027"/>
    <lineage>
        <taxon>Bacteria</taxon>
        <taxon>Pseudomonadati</taxon>
        <taxon>Pseudomonadota</taxon>
        <taxon>Betaproteobacteria</taxon>
        <taxon>Burkholderiales</taxon>
        <taxon>Sphaerotilaceae</taxon>
        <taxon>Roseateles</taxon>
    </lineage>
</organism>
<comment type="caution">
    <text evidence="5">The sequence shown here is derived from an EMBL/GenBank/DDBJ whole genome shotgun (WGS) entry which is preliminary data.</text>
</comment>
<dbReference type="InterPro" id="IPR013767">
    <property type="entry name" value="PAS_fold"/>
</dbReference>
<dbReference type="InterPro" id="IPR035965">
    <property type="entry name" value="PAS-like_dom_sf"/>
</dbReference>
<dbReference type="PROSITE" id="PS50112">
    <property type="entry name" value="PAS"/>
    <property type="match status" value="3"/>
</dbReference>
<dbReference type="CDD" id="cd00130">
    <property type="entry name" value="PAS"/>
    <property type="match status" value="3"/>
</dbReference>
<dbReference type="SMART" id="SM00283">
    <property type="entry name" value="MA"/>
    <property type="match status" value="1"/>
</dbReference>